<accession>A0AA40JPV6</accession>
<name>A0AA40JPV6_STAAU</name>
<feature type="non-terminal residue" evidence="1">
    <location>
        <position position="159"/>
    </location>
</feature>
<dbReference type="EMBL" id="JXIG01000462">
    <property type="protein sequence ID" value="KIU01340.1"/>
    <property type="molecule type" value="Genomic_DNA"/>
</dbReference>
<reference evidence="1 2" key="1">
    <citation type="submission" date="2015-01" db="EMBL/GenBank/DDBJ databases">
        <title>Characterization of Swiss Staphylococcus aureus strains involved in food poisoning.</title>
        <authorList>
            <person name="Crovadore J."/>
            <person name="Chablais R."/>
            <person name="Tonacini J."/>
            <person name="Schnyder B."/>
            <person name="Lefort F."/>
        </authorList>
    </citation>
    <scope>NUCLEOTIDE SEQUENCE [LARGE SCALE GENOMIC DNA]</scope>
    <source>
        <strain evidence="1 2">SA-120</strain>
    </source>
</reference>
<sequence>NEKSRHGRGPRRLSSSFRPPGSELDLHAELAGEAIVLILQEPRAAGKVAIGVIGLVGQVDQVAEDPDVPGDPVFGADVELEVIGDVAILARIVAQLVEIFVAIGAGDPEGDRPLLIAQHQVERVPRGRRQRDHAGIADVAILEHRALGVGESVVDLRQQ</sequence>
<evidence type="ECO:0000313" key="2">
    <source>
        <dbReference type="Proteomes" id="UP000032274"/>
    </source>
</evidence>
<dbReference type="Proteomes" id="UP000032274">
    <property type="component" value="Unassembled WGS sequence"/>
</dbReference>
<organism evidence="1 2">
    <name type="scientific">Staphylococcus aureus</name>
    <dbReference type="NCBI Taxonomy" id="1280"/>
    <lineage>
        <taxon>Bacteria</taxon>
        <taxon>Bacillati</taxon>
        <taxon>Bacillota</taxon>
        <taxon>Bacilli</taxon>
        <taxon>Bacillales</taxon>
        <taxon>Staphylococcaceae</taxon>
        <taxon>Staphylococcus</taxon>
    </lineage>
</organism>
<comment type="caution">
    <text evidence="1">The sequence shown here is derived from an EMBL/GenBank/DDBJ whole genome shotgun (WGS) entry which is preliminary data.</text>
</comment>
<gene>
    <name evidence="1" type="ORF">QU38_02140</name>
</gene>
<dbReference type="AlphaFoldDB" id="A0AA40JPV6"/>
<feature type="non-terminal residue" evidence="1">
    <location>
        <position position="1"/>
    </location>
</feature>
<protein>
    <submittedName>
        <fullName evidence="1">Uncharacterized protein</fullName>
    </submittedName>
</protein>
<proteinExistence type="predicted"/>
<evidence type="ECO:0000313" key="1">
    <source>
        <dbReference type="EMBL" id="KIU01340.1"/>
    </source>
</evidence>